<dbReference type="STRING" id="47427.A0A2H3DRP9"/>
<keyword evidence="2" id="KW-1185">Reference proteome</keyword>
<dbReference type="Proteomes" id="UP000217790">
    <property type="component" value="Unassembled WGS sequence"/>
</dbReference>
<name>A0A2H3DRP9_ARMGA</name>
<organism evidence="1 2">
    <name type="scientific">Armillaria gallica</name>
    <name type="common">Bulbous honey fungus</name>
    <name type="synonym">Armillaria bulbosa</name>
    <dbReference type="NCBI Taxonomy" id="47427"/>
    <lineage>
        <taxon>Eukaryota</taxon>
        <taxon>Fungi</taxon>
        <taxon>Dikarya</taxon>
        <taxon>Basidiomycota</taxon>
        <taxon>Agaricomycotina</taxon>
        <taxon>Agaricomycetes</taxon>
        <taxon>Agaricomycetidae</taxon>
        <taxon>Agaricales</taxon>
        <taxon>Marasmiineae</taxon>
        <taxon>Physalacriaceae</taxon>
        <taxon>Armillaria</taxon>
    </lineage>
</organism>
<dbReference type="AlphaFoldDB" id="A0A2H3DRP9"/>
<reference evidence="2" key="1">
    <citation type="journal article" date="2017" name="Nat. Ecol. Evol.">
        <title>Genome expansion and lineage-specific genetic innovations in the forest pathogenic fungi Armillaria.</title>
        <authorList>
            <person name="Sipos G."/>
            <person name="Prasanna A.N."/>
            <person name="Walter M.C."/>
            <person name="O'Connor E."/>
            <person name="Balint B."/>
            <person name="Krizsan K."/>
            <person name="Kiss B."/>
            <person name="Hess J."/>
            <person name="Varga T."/>
            <person name="Slot J."/>
            <person name="Riley R."/>
            <person name="Boka B."/>
            <person name="Rigling D."/>
            <person name="Barry K."/>
            <person name="Lee J."/>
            <person name="Mihaltcheva S."/>
            <person name="LaButti K."/>
            <person name="Lipzen A."/>
            <person name="Waldron R."/>
            <person name="Moloney N.M."/>
            <person name="Sperisen C."/>
            <person name="Kredics L."/>
            <person name="Vagvoelgyi C."/>
            <person name="Patrignani A."/>
            <person name="Fitzpatrick D."/>
            <person name="Nagy I."/>
            <person name="Doyle S."/>
            <person name="Anderson J.B."/>
            <person name="Grigoriev I.V."/>
            <person name="Gueldener U."/>
            <person name="Muensterkoetter M."/>
            <person name="Nagy L.G."/>
        </authorList>
    </citation>
    <scope>NUCLEOTIDE SEQUENCE [LARGE SCALE GENOMIC DNA]</scope>
    <source>
        <strain evidence="2">Ar21-2</strain>
    </source>
</reference>
<gene>
    <name evidence="1" type="ORF">ARMGADRAFT_923822</name>
</gene>
<evidence type="ECO:0000313" key="2">
    <source>
        <dbReference type="Proteomes" id="UP000217790"/>
    </source>
</evidence>
<proteinExistence type="predicted"/>
<protein>
    <submittedName>
        <fullName evidence="1">Uncharacterized protein</fullName>
    </submittedName>
</protein>
<dbReference type="EMBL" id="KZ293650">
    <property type="protein sequence ID" value="PBK96554.1"/>
    <property type="molecule type" value="Genomic_DNA"/>
</dbReference>
<dbReference type="InParanoid" id="A0A2H3DRP9"/>
<accession>A0A2H3DRP9</accession>
<sequence length="70" mass="8056">FVINCAQSEVTDYAPFFLNMGRMPHFMIWNSPAKTEYPGVKVFTQQIKLVVISIYDSILNARVKQTQDTN</sequence>
<feature type="non-terminal residue" evidence="1">
    <location>
        <position position="1"/>
    </location>
</feature>
<evidence type="ECO:0000313" key="1">
    <source>
        <dbReference type="EMBL" id="PBK96554.1"/>
    </source>
</evidence>
<dbReference type="OrthoDB" id="3227343at2759"/>